<evidence type="ECO:0000256" key="1">
    <source>
        <dbReference type="SAM" id="Phobius"/>
    </source>
</evidence>
<feature type="transmembrane region" description="Helical" evidence="1">
    <location>
        <begin position="6"/>
        <end position="26"/>
    </location>
</feature>
<reference evidence="5" key="1">
    <citation type="submission" date="2015-06" db="EMBL/GenBank/DDBJ databases">
        <authorList>
            <person name="Radhakrishnan Rajesh"/>
            <person name="Underwood Anthony"/>
            <person name="Al-Shahib Ali"/>
        </authorList>
    </citation>
    <scope>NUCLEOTIDE SEQUENCE [LARGE SCALE GENOMIC DNA]</scope>
    <source>
        <strain evidence="5">P19_London_7_VIM_2_05_10</strain>
    </source>
</reference>
<reference evidence="4" key="4">
    <citation type="submission" date="2020-01" db="EMBL/GenBank/DDBJ databases">
        <title>Bacteria Cultured from War Wounds Associated with the Conflict in Eastern Ukraine.</title>
        <authorList>
            <person name="Snesrud E."/>
            <person name="Galac M.R."/>
            <person name="Mc Gann P."/>
            <person name="Valentine K."/>
            <person name="Viacheslav K."/>
        </authorList>
    </citation>
    <scope>NUCLEOTIDE SEQUENCE</scope>
    <source>
        <strain evidence="4">VNMU148</strain>
    </source>
</reference>
<keyword evidence="1 3" id="KW-0812">Transmembrane</keyword>
<evidence type="ECO:0000313" key="3">
    <source>
        <dbReference type="EMBL" id="MUI35080.1"/>
    </source>
</evidence>
<dbReference type="RefSeq" id="WP_003110653.1">
    <property type="nucleotide sequence ID" value="NZ_AP014651.1"/>
</dbReference>
<sequence>MLKVAIVLLLLATLVSLFSGLFFLVKDQGHGSRVVNSLTVRVVLAAATLALVAWGFYSGELNSHAPWHF</sequence>
<dbReference type="NCBIfam" id="NF033233">
    <property type="entry name" value="twin_helix"/>
    <property type="match status" value="1"/>
</dbReference>
<dbReference type="EMBL" id="WXZT01000025">
    <property type="protein sequence ID" value="MZZ16119.1"/>
    <property type="molecule type" value="Genomic_DNA"/>
</dbReference>
<feature type="transmembrane region" description="Helical" evidence="1">
    <location>
        <begin position="38"/>
        <end position="57"/>
    </location>
</feature>
<dbReference type="InterPro" id="IPR021313">
    <property type="entry name" value="DUF2909"/>
</dbReference>
<comment type="caution">
    <text evidence="3">The sequence shown here is derived from an EMBL/GenBank/DDBJ whole genome shotgun (WGS) entry which is preliminary data.</text>
</comment>
<dbReference type="eggNOG" id="ENOG5033AAQ">
    <property type="taxonomic scope" value="Bacteria"/>
</dbReference>
<dbReference type="Proteomes" id="UP000045039">
    <property type="component" value="Unassembled WGS sequence"/>
</dbReference>
<accession>A0A072ZG26</accession>
<keyword evidence="1" id="KW-0472">Membrane</keyword>
<dbReference type="OMA" id="WGFYSGQ"/>
<protein>
    <submittedName>
        <fullName evidence="3">Twin transmembrane helix small protein</fullName>
    </submittedName>
</protein>
<reference evidence="3 6" key="3">
    <citation type="submission" date="2019-11" db="EMBL/GenBank/DDBJ databases">
        <title>Genomes of ocular Pseudomonas aeruginosa isolates.</title>
        <authorList>
            <person name="Khan M."/>
            <person name="Rice S.A."/>
            <person name="Willcox M.D.P."/>
            <person name="Stapleton F."/>
        </authorList>
    </citation>
    <scope>NUCLEOTIDE SEQUENCE [LARGE SCALE GENOMIC DNA]</scope>
    <source>
        <strain evidence="3 6">PA221</strain>
    </source>
</reference>
<gene>
    <name evidence="3" type="ORF">GNQ48_08680</name>
    <name evidence="4" type="ORF">GUL26_28020</name>
    <name evidence="2" type="ORF">PAERUG_P19_London_7_VIM_2_05_10_03493</name>
</gene>
<dbReference type="AlphaFoldDB" id="A0A072ZG26"/>
<organism evidence="3 6">
    <name type="scientific">Pseudomonas aeruginosa</name>
    <dbReference type="NCBI Taxonomy" id="287"/>
    <lineage>
        <taxon>Bacteria</taxon>
        <taxon>Pseudomonadati</taxon>
        <taxon>Pseudomonadota</taxon>
        <taxon>Gammaproteobacteria</taxon>
        <taxon>Pseudomonadales</taxon>
        <taxon>Pseudomonadaceae</taxon>
        <taxon>Pseudomonas</taxon>
    </lineage>
</organism>
<evidence type="ECO:0000313" key="5">
    <source>
        <dbReference type="Proteomes" id="UP000045039"/>
    </source>
</evidence>
<dbReference type="Proteomes" id="UP000433532">
    <property type="component" value="Unassembled WGS sequence"/>
</dbReference>
<proteinExistence type="predicted"/>
<dbReference type="EMBL" id="WOAD01000005">
    <property type="protein sequence ID" value="MUI35080.1"/>
    <property type="molecule type" value="Genomic_DNA"/>
</dbReference>
<keyword evidence="1" id="KW-1133">Transmembrane helix</keyword>
<dbReference type="EMBL" id="CVVU01000207">
    <property type="protein sequence ID" value="CRP12120.1"/>
    <property type="molecule type" value="Genomic_DNA"/>
</dbReference>
<evidence type="ECO:0000313" key="4">
    <source>
        <dbReference type="EMBL" id="MZZ16119.1"/>
    </source>
</evidence>
<dbReference type="Pfam" id="PF11137">
    <property type="entry name" value="DUF2909"/>
    <property type="match status" value="1"/>
</dbReference>
<dbReference type="Proteomes" id="UP000644192">
    <property type="component" value="Unassembled WGS sequence"/>
</dbReference>
<reference evidence="2" key="2">
    <citation type="submission" date="2015-06" db="EMBL/GenBank/DDBJ databases">
        <authorList>
            <person name="Radhakrishnan R."/>
            <person name="Underwood A."/>
            <person name="Al-Shahib A."/>
        </authorList>
    </citation>
    <scope>NUCLEOTIDE SEQUENCE</scope>
    <source>
        <strain evidence="2">P19_London_7_VIM_2_05_10</strain>
    </source>
</reference>
<name>A0A072ZG26_PSEAI</name>
<evidence type="ECO:0000313" key="6">
    <source>
        <dbReference type="Proteomes" id="UP000433532"/>
    </source>
</evidence>
<evidence type="ECO:0000313" key="2">
    <source>
        <dbReference type="EMBL" id="CRP12120.1"/>
    </source>
</evidence>